<evidence type="ECO:0000313" key="15">
    <source>
        <dbReference type="Proteomes" id="UP000515159"/>
    </source>
</evidence>
<feature type="region of interest" description="Disordered" evidence="13">
    <location>
        <begin position="158"/>
        <end position="180"/>
    </location>
</feature>
<keyword evidence="5" id="KW-0969">Cilium</keyword>
<dbReference type="Gene3D" id="3.80.10.10">
    <property type="entry name" value="Ribonuclease Inhibitor"/>
    <property type="match status" value="1"/>
</dbReference>
<sequence length="398" mass="46518">MVYITEDLIRRRAEHNNCEIFSLEEISLHQQELERIEHIDKWCRNLKIIYLQNNLIPKIENVSKLKQLEYLNLALNNIERIENLEGCEALQKLDLTMNFVGELSNIRVLQHNLHLEELFLVGNPCTEFEGYRQFVLATLPQLKACLSLCSLENKENQQTNAEQHKEEEEESETDEDRDFWQKPTFYTPESRIETHRYIEEKRKSKENQRDLKNKPKSPRTLITPEGRVLNVNEPKLDFTLTDDEDHNQLILDLAVYRYLDTSLVHVDVQPTYIRVTVKNKLFQFVFPTEVKPDGSSAKRSQTTGHLVITMPKATEIIKTKFKKPITTSSDIKLETNIRLKKIEKLEVDPSKHSFPDVANIIQEMKSVSYGPVKLQQPKLTETKHNEDFDDNADVPPLI</sequence>
<dbReference type="InterPro" id="IPR007052">
    <property type="entry name" value="CS_dom"/>
</dbReference>
<keyword evidence="4" id="KW-0677">Repeat</keyword>
<keyword evidence="15" id="KW-1185">Reference proteome</keyword>
<evidence type="ECO:0000259" key="14">
    <source>
        <dbReference type="PROSITE" id="PS51203"/>
    </source>
</evidence>
<dbReference type="GO" id="GO:0005929">
    <property type="term" value="C:cilium"/>
    <property type="evidence" value="ECO:0007669"/>
    <property type="project" value="UniProtKB-SubCell"/>
</dbReference>
<proteinExistence type="inferred from homology"/>
<evidence type="ECO:0000256" key="8">
    <source>
        <dbReference type="ARBA" id="ARBA00049982"/>
    </source>
</evidence>
<name>A0A6P8QSG0_GEOSA</name>
<dbReference type="PANTHER" id="PTHR18849:SF0">
    <property type="entry name" value="CILIA- AND FLAGELLA-ASSOCIATED PROTEIN 410-RELATED"/>
    <property type="match status" value="1"/>
</dbReference>
<organism evidence="15 16">
    <name type="scientific">Geotrypetes seraphini</name>
    <name type="common">Gaboon caecilian</name>
    <name type="synonym">Caecilia seraphini</name>
    <dbReference type="NCBI Taxonomy" id="260995"/>
    <lineage>
        <taxon>Eukaryota</taxon>
        <taxon>Metazoa</taxon>
        <taxon>Chordata</taxon>
        <taxon>Craniata</taxon>
        <taxon>Vertebrata</taxon>
        <taxon>Euteleostomi</taxon>
        <taxon>Amphibia</taxon>
        <taxon>Gymnophiona</taxon>
        <taxon>Geotrypetes</taxon>
    </lineage>
</organism>
<comment type="function">
    <text evidence="10">Involved in dynein arm assembly, is important for expression and transporting outer dynein arm (ODA) proteins from the cytoplasm to the cilia.</text>
</comment>
<reference evidence="16" key="1">
    <citation type="submission" date="2025-08" db="UniProtKB">
        <authorList>
            <consortium name="RefSeq"/>
        </authorList>
    </citation>
    <scope>IDENTIFICATION</scope>
</reference>
<evidence type="ECO:0000256" key="7">
    <source>
        <dbReference type="ARBA" id="ARBA00024190"/>
    </source>
</evidence>
<dbReference type="FunFam" id="3.80.10.10:FF:000052">
    <property type="entry name" value="Leucine rich repeat containing 6"/>
    <property type="match status" value="1"/>
</dbReference>
<feature type="region of interest" description="Disordered" evidence="13">
    <location>
        <begin position="197"/>
        <end position="223"/>
    </location>
</feature>
<dbReference type="InterPro" id="IPR032675">
    <property type="entry name" value="LRR_dom_sf"/>
</dbReference>
<dbReference type="GO" id="GO:0036158">
    <property type="term" value="P:outer dynein arm assembly"/>
    <property type="evidence" value="ECO:0007669"/>
    <property type="project" value="TreeGrafter"/>
</dbReference>
<evidence type="ECO:0000256" key="5">
    <source>
        <dbReference type="ARBA" id="ARBA00023069"/>
    </source>
</evidence>
<evidence type="ECO:0000256" key="6">
    <source>
        <dbReference type="ARBA" id="ARBA00023273"/>
    </source>
</evidence>
<dbReference type="AlphaFoldDB" id="A0A6P8QSG0"/>
<dbReference type="CTD" id="23639"/>
<evidence type="ECO:0000256" key="9">
    <source>
        <dbReference type="ARBA" id="ARBA00050057"/>
    </source>
</evidence>
<gene>
    <name evidence="16" type="primary">LRRC6</name>
</gene>
<dbReference type="PROSITE" id="PS51203">
    <property type="entry name" value="CS"/>
    <property type="match status" value="1"/>
</dbReference>
<feature type="region of interest" description="Disordered" evidence="13">
    <location>
        <begin position="379"/>
        <end position="398"/>
    </location>
</feature>
<keyword evidence="2" id="KW-0963">Cytoplasm</keyword>
<evidence type="ECO:0000256" key="11">
    <source>
        <dbReference type="ARBA" id="ARBA00072005"/>
    </source>
</evidence>
<dbReference type="Pfam" id="PF14580">
    <property type="entry name" value="LRR_9"/>
    <property type="match status" value="1"/>
</dbReference>
<feature type="compositionally biased region" description="Basic and acidic residues" evidence="13">
    <location>
        <begin position="197"/>
        <end position="213"/>
    </location>
</feature>
<evidence type="ECO:0000256" key="4">
    <source>
        <dbReference type="ARBA" id="ARBA00022737"/>
    </source>
</evidence>
<keyword evidence="6" id="KW-0966">Cell projection</keyword>
<keyword evidence="3" id="KW-0433">Leucine-rich repeat</keyword>
<dbReference type="CDD" id="cd00298">
    <property type="entry name" value="ACD_sHsps_p23-like"/>
    <property type="match status" value="1"/>
</dbReference>
<dbReference type="SUPFAM" id="SSF52058">
    <property type="entry name" value="L domain-like"/>
    <property type="match status" value="1"/>
</dbReference>
<dbReference type="GeneID" id="117355297"/>
<evidence type="ECO:0000256" key="1">
    <source>
        <dbReference type="ARBA" id="ARBA00004138"/>
    </source>
</evidence>
<dbReference type="InterPro" id="IPR001611">
    <property type="entry name" value="Leu-rich_rpt"/>
</dbReference>
<evidence type="ECO:0000256" key="13">
    <source>
        <dbReference type="SAM" id="MobiDB-lite"/>
    </source>
</evidence>
<accession>A0A6P8QSG0</accession>
<comment type="similarity">
    <text evidence="8">Belongs to the tilB family.</text>
</comment>
<dbReference type="PANTHER" id="PTHR18849">
    <property type="entry name" value="LEUCINE RICH REPEAT PROTEIN"/>
    <property type="match status" value="1"/>
</dbReference>
<dbReference type="PROSITE" id="PS51450">
    <property type="entry name" value="LRR"/>
    <property type="match status" value="2"/>
</dbReference>
<feature type="domain" description="CS" evidence="14">
    <location>
        <begin position="231"/>
        <end position="325"/>
    </location>
</feature>
<dbReference type="Pfam" id="PF23602">
    <property type="entry name" value="CS_DNAAF11_C"/>
    <property type="match status" value="1"/>
</dbReference>
<dbReference type="RefSeq" id="XP_033789506.1">
    <property type="nucleotide sequence ID" value="XM_033933615.1"/>
</dbReference>
<evidence type="ECO:0000256" key="3">
    <source>
        <dbReference type="ARBA" id="ARBA00022614"/>
    </source>
</evidence>
<protein>
    <recommendedName>
        <fullName evidence="11">Dynein axonemal assembly factor 11</fullName>
    </recommendedName>
    <alternativeName>
        <fullName evidence="9">Leucine-rich repeat-containing protein 6</fullName>
    </alternativeName>
    <alternativeName>
        <fullName evidence="12">Protein tilB homolog</fullName>
    </alternativeName>
</protein>
<evidence type="ECO:0000256" key="12">
    <source>
        <dbReference type="ARBA" id="ARBA00080726"/>
    </source>
</evidence>
<evidence type="ECO:0000313" key="16">
    <source>
        <dbReference type="RefSeq" id="XP_033789506.1"/>
    </source>
</evidence>
<dbReference type="GO" id="GO:0120293">
    <property type="term" value="C:dynein axonemal particle"/>
    <property type="evidence" value="ECO:0007669"/>
    <property type="project" value="UniProtKB-SubCell"/>
</dbReference>
<comment type="subcellular location">
    <subcellularLocation>
        <location evidence="1">Cell projection</location>
        <location evidence="1">Cilium</location>
    </subcellularLocation>
    <subcellularLocation>
        <location evidence="7">Dynein axonemal particle</location>
    </subcellularLocation>
</comment>
<dbReference type="Proteomes" id="UP000515159">
    <property type="component" value="Chromosome 2"/>
</dbReference>
<evidence type="ECO:0000256" key="10">
    <source>
        <dbReference type="ARBA" id="ARBA00058465"/>
    </source>
</evidence>
<feature type="compositionally biased region" description="Acidic residues" evidence="13">
    <location>
        <begin position="167"/>
        <end position="177"/>
    </location>
</feature>
<dbReference type="SMART" id="SM00365">
    <property type="entry name" value="LRR_SD22"/>
    <property type="match status" value="3"/>
</dbReference>
<dbReference type="InterPro" id="IPR056496">
    <property type="entry name" value="CS_DNAAF11_C"/>
</dbReference>
<evidence type="ECO:0000256" key="2">
    <source>
        <dbReference type="ARBA" id="ARBA00022490"/>
    </source>
</evidence>